<dbReference type="EMBL" id="JAAGPU010000003">
    <property type="protein sequence ID" value="NEU03893.1"/>
    <property type="molecule type" value="Genomic_DNA"/>
</dbReference>
<feature type="transmembrane region" description="Helical" evidence="8">
    <location>
        <begin position="173"/>
        <end position="192"/>
    </location>
</feature>
<feature type="transmembrane region" description="Helical" evidence="8">
    <location>
        <begin position="132"/>
        <end position="153"/>
    </location>
</feature>
<evidence type="ECO:0000256" key="7">
    <source>
        <dbReference type="ARBA" id="ARBA00023136"/>
    </source>
</evidence>
<dbReference type="AlphaFoldDB" id="A0A6M0H1D2"/>
<dbReference type="GO" id="GO:0009401">
    <property type="term" value="P:phosphoenolpyruvate-dependent sugar phosphotransferase system"/>
    <property type="evidence" value="ECO:0007669"/>
    <property type="project" value="InterPro"/>
</dbReference>
<dbReference type="PANTHER" id="PTHR40063">
    <property type="entry name" value="MEMBRANE PROTEIN-RELATED"/>
    <property type="match status" value="1"/>
</dbReference>
<feature type="domain" description="Phosphotransferase system EIIC" evidence="9">
    <location>
        <begin position="30"/>
        <end position="328"/>
    </location>
</feature>
<sequence length="342" mass="34512">MLILVKGIGLLLLTLVLFSLFSLKMPKGQKAMSGLANAAVATFLVEAIHKYITGDLLQLTFFGTVGNAAGSLGGVAAVILVSSNMGANPVFAVAGGVAVGGYGILPGFIAGYIVGLISPYIEKYLPEGLDVILGALIIAPLARFIAVGIDPVVNSTLVSIGGMISVAAEQSPLLMGFLLGGIMKMICTSPLSSMALTAMLGLKGLAMGIASIACVGGSFTNGLIFKKLKLGNKSNIVAVMLEPLTQAHIITINAIPIYVSNFLGGGLAGLSAAAFGIINNAPGTASPIPGLLAPFAFNNPKNVIFAIIFAIIGGTVAGLLGGSVFKNKGRQPANATGTEEVA</sequence>
<feature type="transmembrane region" description="Helical" evidence="8">
    <location>
        <begin position="93"/>
        <end position="120"/>
    </location>
</feature>
<evidence type="ECO:0000256" key="6">
    <source>
        <dbReference type="ARBA" id="ARBA00022989"/>
    </source>
</evidence>
<dbReference type="GO" id="GO:0008982">
    <property type="term" value="F:protein-N(PI)-phosphohistidine-sugar phosphotransferase activity"/>
    <property type="evidence" value="ECO:0007669"/>
    <property type="project" value="InterPro"/>
</dbReference>
<evidence type="ECO:0000256" key="2">
    <source>
        <dbReference type="ARBA" id="ARBA00022448"/>
    </source>
</evidence>
<evidence type="ECO:0000256" key="3">
    <source>
        <dbReference type="ARBA" id="ARBA00022475"/>
    </source>
</evidence>
<dbReference type="RefSeq" id="WP_061993943.1">
    <property type="nucleotide sequence ID" value="NZ_JAAGPU010000003.1"/>
</dbReference>
<keyword evidence="5 8" id="KW-0812">Transmembrane</keyword>
<evidence type="ECO:0000256" key="5">
    <source>
        <dbReference type="ARBA" id="ARBA00022692"/>
    </source>
</evidence>
<evidence type="ECO:0000313" key="10">
    <source>
        <dbReference type="EMBL" id="NEU03893.1"/>
    </source>
</evidence>
<dbReference type="GO" id="GO:0005886">
    <property type="term" value="C:plasma membrane"/>
    <property type="evidence" value="ECO:0007669"/>
    <property type="project" value="UniProtKB-SubCell"/>
</dbReference>
<name>A0A6M0H1D2_9CLOT</name>
<evidence type="ECO:0000256" key="1">
    <source>
        <dbReference type="ARBA" id="ARBA00004651"/>
    </source>
</evidence>
<dbReference type="Proteomes" id="UP000481872">
    <property type="component" value="Unassembled WGS sequence"/>
</dbReference>
<dbReference type="InterPro" id="IPR003352">
    <property type="entry name" value="PTS_EIIC"/>
</dbReference>
<keyword evidence="11" id="KW-1185">Reference proteome</keyword>
<feature type="transmembrane region" description="Helical" evidence="8">
    <location>
        <begin position="303"/>
        <end position="325"/>
    </location>
</feature>
<protein>
    <submittedName>
        <fullName evidence="10">PTS sugar transporter subunit IIC</fullName>
    </submittedName>
</protein>
<evidence type="ECO:0000256" key="8">
    <source>
        <dbReference type="SAM" id="Phobius"/>
    </source>
</evidence>
<comment type="subcellular location">
    <subcellularLocation>
        <location evidence="1">Cell membrane</location>
        <topology evidence="1">Multi-pass membrane protein</topology>
    </subcellularLocation>
</comment>
<evidence type="ECO:0000256" key="4">
    <source>
        <dbReference type="ARBA" id="ARBA00022597"/>
    </source>
</evidence>
<keyword evidence="4 10" id="KW-0762">Sugar transport</keyword>
<reference evidence="10 11" key="1">
    <citation type="submission" date="2020-02" db="EMBL/GenBank/DDBJ databases">
        <title>Genome assembly of a novel Clostridium senegalense strain.</title>
        <authorList>
            <person name="Gupta T.B."/>
            <person name="Jauregui R."/>
            <person name="Maclean P."/>
            <person name="Nawarathana A."/>
            <person name="Brightwell G."/>
        </authorList>
    </citation>
    <scope>NUCLEOTIDE SEQUENCE [LARGE SCALE GENOMIC DNA]</scope>
    <source>
        <strain evidence="10 11">AGRFS4</strain>
    </source>
</reference>
<accession>A0A6M0H1D2</accession>
<feature type="transmembrane region" description="Helical" evidence="8">
    <location>
        <begin position="62"/>
        <end position="81"/>
    </location>
</feature>
<dbReference type="Pfam" id="PF13303">
    <property type="entry name" value="PTS_EIIC_2"/>
    <property type="match status" value="1"/>
</dbReference>
<keyword evidence="2" id="KW-0813">Transport</keyword>
<keyword evidence="7 8" id="KW-0472">Membrane</keyword>
<feature type="transmembrane region" description="Helical" evidence="8">
    <location>
        <begin position="204"/>
        <end position="224"/>
    </location>
</feature>
<keyword evidence="6 8" id="KW-1133">Transmembrane helix</keyword>
<comment type="caution">
    <text evidence="10">The sequence shown here is derived from an EMBL/GenBank/DDBJ whole genome shotgun (WGS) entry which is preliminary data.</text>
</comment>
<gene>
    <name evidence="10" type="ORF">G3M99_03280</name>
</gene>
<evidence type="ECO:0000259" key="9">
    <source>
        <dbReference type="Pfam" id="PF13303"/>
    </source>
</evidence>
<organism evidence="10 11">
    <name type="scientific">Clostridium senegalense</name>
    <dbReference type="NCBI Taxonomy" id="1465809"/>
    <lineage>
        <taxon>Bacteria</taxon>
        <taxon>Bacillati</taxon>
        <taxon>Bacillota</taxon>
        <taxon>Clostridia</taxon>
        <taxon>Eubacteriales</taxon>
        <taxon>Clostridiaceae</taxon>
        <taxon>Clostridium</taxon>
    </lineage>
</organism>
<dbReference type="PANTHER" id="PTHR40063:SF1">
    <property type="entry name" value="MEMBRANE PROTEIN"/>
    <property type="match status" value="1"/>
</dbReference>
<keyword evidence="3" id="KW-1003">Cell membrane</keyword>
<proteinExistence type="predicted"/>
<evidence type="ECO:0000313" key="11">
    <source>
        <dbReference type="Proteomes" id="UP000481872"/>
    </source>
</evidence>